<protein>
    <submittedName>
        <fullName evidence="1">Uncharacterized protein</fullName>
    </submittedName>
</protein>
<accession>A0ACD0WHU1</accession>
<evidence type="ECO:0000313" key="2">
    <source>
        <dbReference type="Proteomes" id="UP000326582"/>
    </source>
</evidence>
<name>A0ACD0WHU1_CLALS</name>
<evidence type="ECO:0000313" key="1">
    <source>
        <dbReference type="EMBL" id="QFZ27015.1"/>
    </source>
</evidence>
<dbReference type="EMBL" id="CP038485">
    <property type="protein sequence ID" value="QFZ27015.1"/>
    <property type="molecule type" value="Genomic_DNA"/>
</dbReference>
<gene>
    <name evidence="1" type="ORF">EJF14_20937</name>
</gene>
<reference evidence="2" key="1">
    <citation type="journal article" date="2019" name="MBio">
        <title>Comparative genomics for the elucidation of multidrug resistance (MDR) in Candida lusitaniae.</title>
        <authorList>
            <person name="Kannan A."/>
            <person name="Asner S.A."/>
            <person name="Trachsel E."/>
            <person name="Kelly S."/>
            <person name="Parker J."/>
            <person name="Sanglard D."/>
        </authorList>
    </citation>
    <scope>NUCLEOTIDE SEQUENCE [LARGE SCALE GENOMIC DNA]</scope>
    <source>
        <strain evidence="2">P1</strain>
    </source>
</reference>
<keyword evidence="2" id="KW-1185">Reference proteome</keyword>
<dbReference type="Proteomes" id="UP000326582">
    <property type="component" value="Chromosome 2"/>
</dbReference>
<proteinExistence type="predicted"/>
<organism evidence="1 2">
    <name type="scientific">Clavispora lusitaniae</name>
    <name type="common">Candida lusitaniae</name>
    <dbReference type="NCBI Taxonomy" id="36911"/>
    <lineage>
        <taxon>Eukaryota</taxon>
        <taxon>Fungi</taxon>
        <taxon>Dikarya</taxon>
        <taxon>Ascomycota</taxon>
        <taxon>Saccharomycotina</taxon>
        <taxon>Pichiomycetes</taxon>
        <taxon>Metschnikowiaceae</taxon>
        <taxon>Clavispora</taxon>
    </lineage>
</organism>
<sequence>MSHSNEKRRRPQKSKKKSRDVRLFELTRLANRHLPVTINGLPLAKIIDLHRAKNEAESSQKTSESGTEKTQGSGVDTSAKDTASPEPGLAKKSKKRLSKKARAQIATDHISRVIKRDPSQAIYLSFMLRPSDPDFPFDLASLNFNLAVPAEYPAKPASIIVLNTEVPRGFAVNVERGFREIANMAQAARGKKGKNENMAKNEKSGKKTENTNVGKSKEARKETTKEGNSMETDDLEEEAMSLVDGPTLLSQVQTMDKYLEDFLKQEKRQTLKFVTFKNSASSAATPEPVAAAPPPEVSTASVSNKELESNLPPHVSPEMLRQRNLATDELTTKLKDHVKLFNKSSQGSRYKIHVPILLPEGLPELWTFNNNAVDVFLVVPLAYPEERAKLSVAPNFSTNLVVAKKSALESFLAQRGKSVVSVVEEAKQAEKNVRANTDTWISKNTPSLVGVANWVASNLRSLVLSPAEYSSWTENMHKLSQ</sequence>